<sequence>MDYNYDIETAKSNDDYYFYFAYGSNMNLEQMSVRCPTGIKIGKGVLHNYQVVEAKYADIDETMMENVNGLVWKVNKNELKNLDAYESYPEQYFRFIQKIDVNGKLIQCIIYKMTKEYRDKKKNIHYSEEYKCACRKGAEDNGIPSVF</sequence>
<evidence type="ECO:0000259" key="5">
    <source>
        <dbReference type="Pfam" id="PF06094"/>
    </source>
</evidence>
<dbReference type="VEuPathDB" id="TrichDB:TVAG_478790"/>
<dbReference type="InterPro" id="IPR017939">
    <property type="entry name" value="G-Glutamylcylcotransferase"/>
</dbReference>
<evidence type="ECO:0000313" key="7">
    <source>
        <dbReference type="Proteomes" id="UP000001542"/>
    </source>
</evidence>
<keyword evidence="2" id="KW-0456">Lyase</keyword>
<evidence type="ECO:0000256" key="1">
    <source>
        <dbReference type="ARBA" id="ARBA00012346"/>
    </source>
</evidence>
<dbReference type="SMR" id="A2DZZ5"/>
<dbReference type="Pfam" id="PF06094">
    <property type="entry name" value="GGACT"/>
    <property type="match status" value="1"/>
</dbReference>
<dbReference type="PANTHER" id="PTHR12935">
    <property type="entry name" value="GAMMA-GLUTAMYLCYCLOTRANSFERASE"/>
    <property type="match status" value="1"/>
</dbReference>
<organism evidence="6 7">
    <name type="scientific">Trichomonas vaginalis (strain ATCC PRA-98 / G3)</name>
    <dbReference type="NCBI Taxonomy" id="412133"/>
    <lineage>
        <taxon>Eukaryota</taxon>
        <taxon>Metamonada</taxon>
        <taxon>Parabasalia</taxon>
        <taxon>Trichomonadida</taxon>
        <taxon>Trichomonadidae</taxon>
        <taxon>Trichomonas</taxon>
    </lineage>
</organism>
<dbReference type="Proteomes" id="UP000001542">
    <property type="component" value="Unassembled WGS sequence"/>
</dbReference>
<gene>
    <name evidence="6" type="ORF">TVAG_478790</name>
</gene>
<evidence type="ECO:0000256" key="4">
    <source>
        <dbReference type="PIRSR" id="PIRSR617939-2"/>
    </source>
</evidence>
<feature type="binding site" evidence="4">
    <location>
        <position position="130"/>
    </location>
    <ligand>
        <name>substrate</name>
    </ligand>
</feature>
<dbReference type="CDD" id="cd06661">
    <property type="entry name" value="GGCT_like"/>
    <property type="match status" value="1"/>
</dbReference>
<evidence type="ECO:0000256" key="2">
    <source>
        <dbReference type="ARBA" id="ARBA00023239"/>
    </source>
</evidence>
<feature type="domain" description="Gamma-glutamylcyclotransferase AIG2-like" evidence="5">
    <location>
        <begin position="19"/>
        <end position="130"/>
    </location>
</feature>
<keyword evidence="7" id="KW-1185">Reference proteome</keyword>
<dbReference type="Gene3D" id="3.10.490.10">
    <property type="entry name" value="Gamma-glutamyl cyclotransferase-like"/>
    <property type="match status" value="1"/>
</dbReference>
<name>A2DZZ5_TRIV3</name>
<dbReference type="SUPFAM" id="SSF110857">
    <property type="entry name" value="Gamma-glutamyl cyclotransferase-like"/>
    <property type="match status" value="1"/>
</dbReference>
<dbReference type="KEGG" id="tva:4772042"/>
<dbReference type="AlphaFoldDB" id="A2DZZ5"/>
<dbReference type="EC" id="4.3.2.9" evidence="1"/>
<dbReference type="OrthoDB" id="2924818at2759"/>
<dbReference type="RefSeq" id="XP_001326277.1">
    <property type="nucleotide sequence ID" value="XM_001326242.1"/>
</dbReference>
<accession>A2DZZ5</accession>
<reference evidence="6" key="1">
    <citation type="submission" date="2006-10" db="EMBL/GenBank/DDBJ databases">
        <authorList>
            <person name="Amadeo P."/>
            <person name="Zhao Q."/>
            <person name="Wortman J."/>
            <person name="Fraser-Liggett C."/>
            <person name="Carlton J."/>
        </authorList>
    </citation>
    <scope>NUCLEOTIDE SEQUENCE</scope>
    <source>
        <strain evidence="6">G3</strain>
    </source>
</reference>
<dbReference type="InterPro" id="IPR013024">
    <property type="entry name" value="GGCT-like"/>
</dbReference>
<dbReference type="PANTHER" id="PTHR12935:SF0">
    <property type="entry name" value="GAMMA-GLUTAMYLCYCLOTRANSFERASE"/>
    <property type="match status" value="1"/>
</dbReference>
<feature type="binding site" evidence="4">
    <location>
        <begin position="19"/>
        <end position="24"/>
    </location>
    <ligand>
        <name>substrate</name>
    </ligand>
</feature>
<dbReference type="EMBL" id="DS113276">
    <property type="protein sequence ID" value="EAY14054.1"/>
    <property type="molecule type" value="Genomic_DNA"/>
</dbReference>
<feature type="active site" description="Proton acceptor" evidence="3">
    <location>
        <position position="86"/>
    </location>
</feature>
<dbReference type="GO" id="GO:0003839">
    <property type="term" value="F:gamma-glutamylcyclotransferase activity"/>
    <property type="evidence" value="ECO:0000318"/>
    <property type="project" value="GO_Central"/>
</dbReference>
<dbReference type="InterPro" id="IPR036568">
    <property type="entry name" value="GGCT-like_sf"/>
</dbReference>
<proteinExistence type="predicted"/>
<evidence type="ECO:0000256" key="3">
    <source>
        <dbReference type="PIRSR" id="PIRSR617939-1"/>
    </source>
</evidence>
<dbReference type="VEuPathDB" id="TrichDB:TVAGG3_0536060"/>
<protein>
    <recommendedName>
        <fullName evidence="1">gamma-glutamylcyclotransferase</fullName>
        <ecNumber evidence="1">4.3.2.9</ecNumber>
    </recommendedName>
</protein>
<evidence type="ECO:0000313" key="6">
    <source>
        <dbReference type="EMBL" id="EAY14054.1"/>
    </source>
</evidence>
<reference evidence="6" key="2">
    <citation type="journal article" date="2007" name="Science">
        <title>Draft genome sequence of the sexually transmitted pathogen Trichomonas vaginalis.</title>
        <authorList>
            <person name="Carlton J.M."/>
            <person name="Hirt R.P."/>
            <person name="Silva J.C."/>
            <person name="Delcher A.L."/>
            <person name="Schatz M."/>
            <person name="Zhao Q."/>
            <person name="Wortman J.R."/>
            <person name="Bidwell S.L."/>
            <person name="Alsmark U.C.M."/>
            <person name="Besteiro S."/>
            <person name="Sicheritz-Ponten T."/>
            <person name="Noel C.J."/>
            <person name="Dacks J.B."/>
            <person name="Foster P.G."/>
            <person name="Simillion C."/>
            <person name="Van de Peer Y."/>
            <person name="Miranda-Saavedra D."/>
            <person name="Barton G.J."/>
            <person name="Westrop G.D."/>
            <person name="Mueller S."/>
            <person name="Dessi D."/>
            <person name="Fiori P.L."/>
            <person name="Ren Q."/>
            <person name="Paulsen I."/>
            <person name="Zhang H."/>
            <person name="Bastida-Corcuera F.D."/>
            <person name="Simoes-Barbosa A."/>
            <person name="Brown M.T."/>
            <person name="Hayes R.D."/>
            <person name="Mukherjee M."/>
            <person name="Okumura C.Y."/>
            <person name="Schneider R."/>
            <person name="Smith A.J."/>
            <person name="Vanacova S."/>
            <person name="Villalvazo M."/>
            <person name="Haas B.J."/>
            <person name="Pertea M."/>
            <person name="Feldblyum T.V."/>
            <person name="Utterback T.R."/>
            <person name="Shu C.L."/>
            <person name="Osoegawa K."/>
            <person name="de Jong P.J."/>
            <person name="Hrdy I."/>
            <person name="Horvathova L."/>
            <person name="Zubacova Z."/>
            <person name="Dolezal P."/>
            <person name="Malik S.B."/>
            <person name="Logsdon J.M. Jr."/>
            <person name="Henze K."/>
            <person name="Gupta A."/>
            <person name="Wang C.C."/>
            <person name="Dunne R.L."/>
            <person name="Upcroft J.A."/>
            <person name="Upcroft P."/>
            <person name="White O."/>
            <person name="Salzberg S.L."/>
            <person name="Tang P."/>
            <person name="Chiu C.-H."/>
            <person name="Lee Y.-S."/>
            <person name="Embley T.M."/>
            <person name="Coombs G.H."/>
            <person name="Mottram J.C."/>
            <person name="Tachezy J."/>
            <person name="Fraser-Liggett C.M."/>
            <person name="Johnson P.J."/>
        </authorList>
    </citation>
    <scope>NUCLEOTIDE SEQUENCE [LARGE SCALE GENOMIC DNA]</scope>
    <source>
        <strain evidence="6">G3</strain>
    </source>
</reference>
<dbReference type="InParanoid" id="A2DZZ5"/>
<dbReference type="InterPro" id="IPR009288">
    <property type="entry name" value="AIG2-like_dom"/>
</dbReference>